<proteinExistence type="predicted"/>
<dbReference type="SUPFAM" id="SSF53335">
    <property type="entry name" value="S-adenosyl-L-methionine-dependent methyltransferases"/>
    <property type="match status" value="1"/>
</dbReference>
<dbReference type="AlphaFoldDB" id="A0AAU7UDX2"/>
<dbReference type="InterPro" id="IPR029063">
    <property type="entry name" value="SAM-dependent_MTases_sf"/>
</dbReference>
<dbReference type="KEGG" id="dsc:ABOD76_10415"/>
<dbReference type="EMBL" id="CP158299">
    <property type="protein sequence ID" value="XBV86696.1"/>
    <property type="molecule type" value="Genomic_DNA"/>
</dbReference>
<organism evidence="2">
    <name type="scientific">Deinococcus sonorensis KR-87</name>
    <dbReference type="NCBI Taxonomy" id="694439"/>
    <lineage>
        <taxon>Bacteria</taxon>
        <taxon>Thermotogati</taxon>
        <taxon>Deinococcota</taxon>
        <taxon>Deinococci</taxon>
        <taxon>Deinococcales</taxon>
        <taxon>Deinococcaceae</taxon>
        <taxon>Deinococcus</taxon>
    </lineage>
</organism>
<dbReference type="InterPro" id="IPR041698">
    <property type="entry name" value="Methyltransf_25"/>
</dbReference>
<reference evidence="2" key="1">
    <citation type="submission" date="2024-06" db="EMBL/GenBank/DDBJ databases">
        <title>Draft Genome Sequence of Deinococcus sonorensis Type Strain KR-87, a Biofilm Producing Representative of the Genus Deinococcus.</title>
        <authorList>
            <person name="Boren L.S."/>
            <person name="Grosso R.A."/>
            <person name="Hugenberg-Cox A.N."/>
            <person name="Hill J.T.E."/>
            <person name="Albert C.M."/>
            <person name="Tuohy J.M."/>
        </authorList>
    </citation>
    <scope>NUCLEOTIDE SEQUENCE</scope>
    <source>
        <strain evidence="2">KR-87</strain>
    </source>
</reference>
<gene>
    <name evidence="2" type="ORF">ABOD76_10415</name>
</gene>
<dbReference type="GO" id="GO:0032259">
    <property type="term" value="P:methylation"/>
    <property type="evidence" value="ECO:0007669"/>
    <property type="project" value="UniProtKB-KW"/>
</dbReference>
<dbReference type="GO" id="GO:0008168">
    <property type="term" value="F:methyltransferase activity"/>
    <property type="evidence" value="ECO:0007669"/>
    <property type="project" value="UniProtKB-KW"/>
</dbReference>
<name>A0AAU7UDX2_9DEIO</name>
<sequence>MFTFRHEPLHEILPRLRAALQLHPEVQLRVPDPDLGWGLYPGERTAAGIHRPYQSWTDVADLLDAQLLTPQPDGELVQLRFRRLPAAERRLDGGYGAGSEFARIDKLEDPWLLQDLGEALERAHLQIGDRVLALGVGQGRELDTLPLVYPDTRFEVLGLDLDDSALATARQRHPQATFLTRDVRSLPDPDLGHFRLILALNVLQSPSIDTDTLLRALCREQLQADGTVIVGFPNCRYSAGAQRYGARMLNFRRPDLSLLIKDVAQTRRYLQKHGFTVYVTGKYEVLVTGVRRG</sequence>
<keyword evidence="2" id="KW-0489">Methyltransferase</keyword>
<evidence type="ECO:0000259" key="1">
    <source>
        <dbReference type="Pfam" id="PF13649"/>
    </source>
</evidence>
<accession>A0AAU7UDX2</accession>
<dbReference type="CDD" id="cd02440">
    <property type="entry name" value="AdoMet_MTases"/>
    <property type="match status" value="1"/>
</dbReference>
<dbReference type="EC" id="2.1.-.-" evidence="2"/>
<dbReference type="Pfam" id="PF13649">
    <property type="entry name" value="Methyltransf_25"/>
    <property type="match status" value="1"/>
</dbReference>
<evidence type="ECO:0000313" key="2">
    <source>
        <dbReference type="EMBL" id="XBV86696.1"/>
    </source>
</evidence>
<feature type="domain" description="Methyltransferase" evidence="1">
    <location>
        <begin position="131"/>
        <end position="218"/>
    </location>
</feature>
<dbReference type="Gene3D" id="3.40.50.150">
    <property type="entry name" value="Vaccinia Virus protein VP39"/>
    <property type="match status" value="1"/>
</dbReference>
<keyword evidence="2" id="KW-0808">Transferase</keyword>
<dbReference type="RefSeq" id="WP_350244773.1">
    <property type="nucleotide sequence ID" value="NZ_CP158299.1"/>
</dbReference>
<protein>
    <submittedName>
        <fullName evidence="2">Class I SAM-dependent methyltransferase</fullName>
        <ecNumber evidence="2">2.1.-.-</ecNumber>
    </submittedName>
</protein>